<gene>
    <name evidence="2" type="ORF">BHD05_01890</name>
</gene>
<reference evidence="2 3" key="1">
    <citation type="submission" date="2016-09" db="EMBL/GenBank/DDBJ databases">
        <title>Complete genome sequence of microbes from the polar regions.</title>
        <authorList>
            <person name="Liao L."/>
            <person name="Chen B."/>
        </authorList>
    </citation>
    <scope>NUCLEOTIDE SEQUENCE [LARGE SCALE GENOMIC DNA]</scope>
    <source>
        <strain evidence="2 3">ZS314</strain>
    </source>
</reference>
<evidence type="ECO:0000313" key="3">
    <source>
        <dbReference type="Proteomes" id="UP000464507"/>
    </source>
</evidence>
<dbReference type="Proteomes" id="UP000464507">
    <property type="component" value="Chromosome"/>
</dbReference>
<feature type="region of interest" description="Disordered" evidence="1">
    <location>
        <begin position="137"/>
        <end position="162"/>
    </location>
</feature>
<name>A0A7L5AGJ7_9MICO</name>
<evidence type="ECO:0008006" key="4">
    <source>
        <dbReference type="Google" id="ProtNLM"/>
    </source>
</evidence>
<dbReference type="PANTHER" id="PTHR36456">
    <property type="entry name" value="UPF0232 PROTEIN SCO3875"/>
    <property type="match status" value="1"/>
</dbReference>
<dbReference type="KEGG" id="mant:BHD05_01890"/>
<feature type="region of interest" description="Disordered" evidence="1">
    <location>
        <begin position="22"/>
        <end position="44"/>
    </location>
</feature>
<dbReference type="RefSeq" id="WP_161884921.1">
    <property type="nucleotide sequence ID" value="NZ_CP017146.1"/>
</dbReference>
<proteinExistence type="predicted"/>
<dbReference type="InterPro" id="IPR007922">
    <property type="entry name" value="DciA-like"/>
</dbReference>
<accession>A0A7L5AGJ7</accession>
<dbReference type="PANTHER" id="PTHR36456:SF1">
    <property type="entry name" value="UPF0232 PROTEIN SCO3875"/>
    <property type="match status" value="1"/>
</dbReference>
<organism evidence="2 3">
    <name type="scientific">Marisediminicola antarctica</name>
    <dbReference type="NCBI Taxonomy" id="674079"/>
    <lineage>
        <taxon>Bacteria</taxon>
        <taxon>Bacillati</taxon>
        <taxon>Actinomycetota</taxon>
        <taxon>Actinomycetes</taxon>
        <taxon>Micrococcales</taxon>
        <taxon>Microbacteriaceae</taxon>
        <taxon>Marisediminicola</taxon>
    </lineage>
</organism>
<dbReference type="Pfam" id="PF05258">
    <property type="entry name" value="DciA"/>
    <property type="match status" value="1"/>
</dbReference>
<dbReference type="OrthoDB" id="5516926at2"/>
<keyword evidence="3" id="KW-1185">Reference proteome</keyword>
<evidence type="ECO:0000313" key="2">
    <source>
        <dbReference type="EMBL" id="QHO68564.1"/>
    </source>
</evidence>
<dbReference type="EMBL" id="CP017146">
    <property type="protein sequence ID" value="QHO68564.1"/>
    <property type="molecule type" value="Genomic_DNA"/>
</dbReference>
<sequence>MIEESESRAVYERFRRVFGNGQARSSDARKRTKKEPGSSTAFGLGRDARGLGEVLDNLTATLGWNSPLAQSELLASWADIAGVETAEHSTPVGIEEGTLTVRCDSTAWATQLRLMRVQITSQIAAKYPDAGIQSVRFEGPGAPSWKRGPKSIPGRGPRDTYG</sequence>
<dbReference type="AlphaFoldDB" id="A0A7L5AGJ7"/>
<protein>
    <recommendedName>
        <fullName evidence="4">RNA-binding protein</fullName>
    </recommendedName>
</protein>
<evidence type="ECO:0000256" key="1">
    <source>
        <dbReference type="SAM" id="MobiDB-lite"/>
    </source>
</evidence>